<protein>
    <submittedName>
        <fullName evidence="1">Uncharacterized protein</fullName>
    </submittedName>
</protein>
<keyword evidence="2" id="KW-1185">Reference proteome</keyword>
<evidence type="ECO:0000313" key="2">
    <source>
        <dbReference type="Proteomes" id="UP000199513"/>
    </source>
</evidence>
<name>A0A1I2K4D9_9BACT</name>
<accession>A0A1I2K4D9</accession>
<dbReference type="Proteomes" id="UP000199513">
    <property type="component" value="Unassembled WGS sequence"/>
</dbReference>
<reference evidence="1 2" key="1">
    <citation type="submission" date="2016-10" db="EMBL/GenBank/DDBJ databases">
        <authorList>
            <person name="de Groot N.N."/>
        </authorList>
    </citation>
    <scope>NUCLEOTIDE SEQUENCE [LARGE SCALE GENOMIC DNA]</scope>
    <source>
        <strain>GEY</strain>
        <strain evidence="2">DSM 9560</strain>
    </source>
</reference>
<dbReference type="EMBL" id="FONY01000082">
    <property type="protein sequence ID" value="SFF61199.1"/>
    <property type="molecule type" value="Genomic_DNA"/>
</dbReference>
<organism evidence="1 2">
    <name type="scientific">Thermoflexibacter ruber</name>
    <dbReference type="NCBI Taxonomy" id="1003"/>
    <lineage>
        <taxon>Bacteria</taxon>
        <taxon>Pseudomonadati</taxon>
        <taxon>Bacteroidota</taxon>
        <taxon>Cytophagia</taxon>
        <taxon>Cytophagales</taxon>
        <taxon>Thermoflexibacteraceae</taxon>
        <taxon>Thermoflexibacter</taxon>
    </lineage>
</organism>
<gene>
    <name evidence="1" type="ORF">SAMN04488541_10822</name>
</gene>
<evidence type="ECO:0000313" key="1">
    <source>
        <dbReference type="EMBL" id="SFF61199.1"/>
    </source>
</evidence>
<sequence>MNYFFSINYFSDNGYKLYNVDSAILNELAKMRNCKPAK</sequence>
<dbReference type="AlphaFoldDB" id="A0A1I2K4D9"/>
<proteinExistence type="predicted"/>